<dbReference type="AlphaFoldDB" id="A0A1W2AJP5"/>
<reference evidence="2 3" key="1">
    <citation type="submission" date="2017-04" db="EMBL/GenBank/DDBJ databases">
        <authorList>
            <person name="Afonso C.L."/>
            <person name="Miller P.J."/>
            <person name="Scott M.A."/>
            <person name="Spackman E."/>
            <person name="Goraichik I."/>
            <person name="Dimitrov K.M."/>
            <person name="Suarez D.L."/>
            <person name="Swayne D.E."/>
        </authorList>
    </citation>
    <scope>NUCLEOTIDE SEQUENCE [LARGE SCALE GENOMIC DNA]</scope>
    <source>
        <strain evidence="2 3">DSM 12816</strain>
    </source>
</reference>
<dbReference type="EMBL" id="FWXW01000004">
    <property type="protein sequence ID" value="SMC60742.1"/>
    <property type="molecule type" value="Genomic_DNA"/>
</dbReference>
<dbReference type="OrthoDB" id="9881099at2"/>
<accession>A0A1W2AJP5</accession>
<proteinExistence type="predicted"/>
<feature type="transmembrane region" description="Helical" evidence="1">
    <location>
        <begin position="33"/>
        <end position="51"/>
    </location>
</feature>
<keyword evidence="1" id="KW-1133">Transmembrane helix</keyword>
<feature type="transmembrane region" description="Helical" evidence="1">
    <location>
        <begin position="58"/>
        <end position="76"/>
    </location>
</feature>
<name>A0A1W2AJP5_9FIRM</name>
<organism evidence="2 3">
    <name type="scientific">Papillibacter cinnamivorans DSM 12816</name>
    <dbReference type="NCBI Taxonomy" id="1122930"/>
    <lineage>
        <taxon>Bacteria</taxon>
        <taxon>Bacillati</taxon>
        <taxon>Bacillota</taxon>
        <taxon>Clostridia</taxon>
        <taxon>Eubacteriales</taxon>
        <taxon>Oscillospiraceae</taxon>
        <taxon>Papillibacter</taxon>
    </lineage>
</organism>
<dbReference type="Proteomes" id="UP000192790">
    <property type="component" value="Unassembled WGS sequence"/>
</dbReference>
<keyword evidence="3" id="KW-1185">Reference proteome</keyword>
<feature type="transmembrane region" description="Helical" evidence="1">
    <location>
        <begin position="82"/>
        <end position="104"/>
    </location>
</feature>
<evidence type="ECO:0000313" key="3">
    <source>
        <dbReference type="Proteomes" id="UP000192790"/>
    </source>
</evidence>
<dbReference type="RefSeq" id="WP_084234457.1">
    <property type="nucleotide sequence ID" value="NZ_FWXW01000004.1"/>
</dbReference>
<evidence type="ECO:0000313" key="2">
    <source>
        <dbReference type="EMBL" id="SMC60742.1"/>
    </source>
</evidence>
<gene>
    <name evidence="2" type="ORF">SAMN02745168_1759</name>
</gene>
<feature type="transmembrane region" description="Helical" evidence="1">
    <location>
        <begin position="7"/>
        <end position="27"/>
    </location>
</feature>
<sequence length="112" mass="12455">MTLPLKLWLWLSVITAVLGAVLLFPIGTVPLNILFLVVKAGMITGLMLLIFKRRRIGFSLWSIFCAGAVLMTILKWNLSGQVSFLIIISIIVDIVMPAVAYSLMKKSTSEFR</sequence>
<keyword evidence="1" id="KW-0812">Transmembrane</keyword>
<evidence type="ECO:0000256" key="1">
    <source>
        <dbReference type="SAM" id="Phobius"/>
    </source>
</evidence>
<protein>
    <submittedName>
        <fullName evidence="2">Uncharacterized protein</fullName>
    </submittedName>
</protein>
<keyword evidence="1" id="KW-0472">Membrane</keyword>